<dbReference type="InterPro" id="IPR011250">
    <property type="entry name" value="OMP/PagP_B-barrel"/>
</dbReference>
<dbReference type="RefSeq" id="WP_129226863.1">
    <property type="nucleotide sequence ID" value="NZ_QYBB01000012.1"/>
</dbReference>
<keyword evidence="1" id="KW-0732">Signal</keyword>
<dbReference type="OrthoDB" id="268975at2"/>
<proteinExistence type="predicted"/>
<evidence type="ECO:0008006" key="4">
    <source>
        <dbReference type="Google" id="ProtNLM"/>
    </source>
</evidence>
<dbReference type="AlphaFoldDB" id="A0A4Q2U5D1"/>
<organism evidence="2 3">
    <name type="scientific">Lichenibacterium minor</name>
    <dbReference type="NCBI Taxonomy" id="2316528"/>
    <lineage>
        <taxon>Bacteria</taxon>
        <taxon>Pseudomonadati</taxon>
        <taxon>Pseudomonadota</taxon>
        <taxon>Alphaproteobacteria</taxon>
        <taxon>Hyphomicrobiales</taxon>
        <taxon>Lichenihabitantaceae</taxon>
        <taxon>Lichenibacterium</taxon>
    </lineage>
</organism>
<dbReference type="Proteomes" id="UP000290759">
    <property type="component" value="Unassembled WGS sequence"/>
</dbReference>
<reference evidence="2 3" key="2">
    <citation type="submission" date="2019-02" db="EMBL/GenBank/DDBJ databases">
        <title>'Lichenibacterium ramalinii' gen. nov. sp. nov., 'Lichenibacterium minor' gen. nov. sp. nov.</title>
        <authorList>
            <person name="Pankratov T."/>
        </authorList>
    </citation>
    <scope>NUCLEOTIDE SEQUENCE [LARGE SCALE GENOMIC DNA]</scope>
    <source>
        <strain evidence="2 3">RmlP026</strain>
    </source>
</reference>
<dbReference type="EMBL" id="QYBB01000012">
    <property type="protein sequence ID" value="RYC31622.1"/>
    <property type="molecule type" value="Genomic_DNA"/>
</dbReference>
<protein>
    <recommendedName>
        <fullName evidence="4">Porin family protein</fullName>
    </recommendedName>
</protein>
<dbReference type="SUPFAM" id="SSF56925">
    <property type="entry name" value="OMPA-like"/>
    <property type="match status" value="1"/>
</dbReference>
<feature type="chain" id="PRO_5020995332" description="Porin family protein" evidence="1">
    <location>
        <begin position="24"/>
        <end position="211"/>
    </location>
</feature>
<evidence type="ECO:0000256" key="1">
    <source>
        <dbReference type="SAM" id="SignalP"/>
    </source>
</evidence>
<name>A0A4Q2U5D1_9HYPH</name>
<keyword evidence="3" id="KW-1185">Reference proteome</keyword>
<evidence type="ECO:0000313" key="2">
    <source>
        <dbReference type="EMBL" id="RYC31622.1"/>
    </source>
</evidence>
<reference evidence="2 3" key="1">
    <citation type="submission" date="2018-12" db="EMBL/GenBank/DDBJ databases">
        <authorList>
            <person name="Grouzdev D.S."/>
            <person name="Krutkina M.S."/>
        </authorList>
    </citation>
    <scope>NUCLEOTIDE SEQUENCE [LARGE SCALE GENOMIC DNA]</scope>
    <source>
        <strain evidence="2 3">RmlP026</strain>
    </source>
</reference>
<accession>A0A4Q2U5D1</accession>
<comment type="caution">
    <text evidence="2">The sequence shown here is derived from an EMBL/GenBank/DDBJ whole genome shotgun (WGS) entry which is preliminary data.</text>
</comment>
<sequence>MFRHLVPLAVVGAALGFASAAMAADAPLPTFVAVPPPSALLPAGSASAAVTAPLAEPASPWHGLYVGTEVFGVGGRGVRGGFGGDVYGGYERLLENGMLVGVQGATGYAPSILGRPGLRGFDFGEASAQVAYPMGRLTPFLSAGVVVARPVTGNNLAGTSRDGINELMNGSGDLYAAPRVGAGVAYALTPNTSVSLGVSVGRGVASGAGFP</sequence>
<feature type="signal peptide" evidence="1">
    <location>
        <begin position="1"/>
        <end position="23"/>
    </location>
</feature>
<gene>
    <name evidence="2" type="ORF">D3273_12120</name>
</gene>
<evidence type="ECO:0000313" key="3">
    <source>
        <dbReference type="Proteomes" id="UP000290759"/>
    </source>
</evidence>